<keyword evidence="3 9" id="KW-0813">Transport</keyword>
<feature type="transmembrane region" description="Helical" evidence="9">
    <location>
        <begin position="69"/>
        <end position="89"/>
    </location>
</feature>
<evidence type="ECO:0000256" key="9">
    <source>
        <dbReference type="RuleBase" id="RU361157"/>
    </source>
</evidence>
<evidence type="ECO:0000256" key="4">
    <source>
        <dbReference type="ARBA" id="ARBA00022475"/>
    </source>
</evidence>
<evidence type="ECO:0000256" key="8">
    <source>
        <dbReference type="ARBA" id="ARBA00023136"/>
    </source>
</evidence>
<feature type="transmembrane region" description="Helical" evidence="9">
    <location>
        <begin position="110"/>
        <end position="139"/>
    </location>
</feature>
<keyword evidence="5" id="KW-0997">Cell inner membrane</keyword>
<proteinExistence type="inferred from homology"/>
<protein>
    <recommendedName>
        <fullName evidence="9">Transport permease protein</fullName>
    </recommendedName>
</protein>
<dbReference type="GO" id="GO:0005886">
    <property type="term" value="C:plasma membrane"/>
    <property type="evidence" value="ECO:0007669"/>
    <property type="project" value="UniProtKB-SubCell"/>
</dbReference>
<accession>A0A1G6ZDQ4</accession>
<dbReference type="GO" id="GO:0015920">
    <property type="term" value="P:lipopolysaccharide transport"/>
    <property type="evidence" value="ECO:0007669"/>
    <property type="project" value="TreeGrafter"/>
</dbReference>
<feature type="transmembrane region" description="Helical" evidence="9">
    <location>
        <begin position="33"/>
        <end position="57"/>
    </location>
</feature>
<dbReference type="InterPro" id="IPR013525">
    <property type="entry name" value="ABC2_TM"/>
</dbReference>
<dbReference type="InterPro" id="IPR047817">
    <property type="entry name" value="ABC2_TM_bact-type"/>
</dbReference>
<dbReference type="EMBL" id="FNAG01000013">
    <property type="protein sequence ID" value="SDE00744.1"/>
    <property type="molecule type" value="Genomic_DNA"/>
</dbReference>
<dbReference type="PANTHER" id="PTHR30413:SF8">
    <property type="entry name" value="TRANSPORT PERMEASE PROTEIN"/>
    <property type="match status" value="1"/>
</dbReference>
<evidence type="ECO:0000313" key="12">
    <source>
        <dbReference type="Proteomes" id="UP000199603"/>
    </source>
</evidence>
<reference evidence="11 12" key="1">
    <citation type="submission" date="2016-10" db="EMBL/GenBank/DDBJ databases">
        <authorList>
            <person name="de Groot N.N."/>
        </authorList>
    </citation>
    <scope>NUCLEOTIDE SEQUENCE [LARGE SCALE GENOMIC DNA]</scope>
    <source>
        <strain evidence="11 12">DSM 16957</strain>
    </source>
</reference>
<dbReference type="PROSITE" id="PS51012">
    <property type="entry name" value="ABC_TM2"/>
    <property type="match status" value="1"/>
</dbReference>
<feature type="domain" description="ABC transmembrane type-2" evidence="10">
    <location>
        <begin position="34"/>
        <end position="257"/>
    </location>
</feature>
<name>A0A1G6ZDQ4_9GAMM</name>
<keyword evidence="6 9" id="KW-0812">Transmembrane</keyword>
<comment type="similarity">
    <text evidence="2 9">Belongs to the ABC-2 integral membrane protein family.</text>
</comment>
<evidence type="ECO:0000256" key="2">
    <source>
        <dbReference type="ARBA" id="ARBA00007783"/>
    </source>
</evidence>
<keyword evidence="7 9" id="KW-1133">Transmembrane helix</keyword>
<organism evidence="11 12">
    <name type="scientific">Aquimonas voraii</name>
    <dbReference type="NCBI Taxonomy" id="265719"/>
    <lineage>
        <taxon>Bacteria</taxon>
        <taxon>Pseudomonadati</taxon>
        <taxon>Pseudomonadota</taxon>
        <taxon>Gammaproteobacteria</taxon>
        <taxon>Lysobacterales</taxon>
        <taxon>Lysobacteraceae</taxon>
        <taxon>Aquimonas</taxon>
    </lineage>
</organism>
<evidence type="ECO:0000256" key="1">
    <source>
        <dbReference type="ARBA" id="ARBA00004429"/>
    </source>
</evidence>
<evidence type="ECO:0000256" key="3">
    <source>
        <dbReference type="ARBA" id="ARBA00022448"/>
    </source>
</evidence>
<dbReference type="Pfam" id="PF01061">
    <property type="entry name" value="ABC2_membrane"/>
    <property type="match status" value="1"/>
</dbReference>
<evidence type="ECO:0000256" key="6">
    <source>
        <dbReference type="ARBA" id="ARBA00022692"/>
    </source>
</evidence>
<gene>
    <name evidence="11" type="ORF">SAMN04488509_11373</name>
</gene>
<feature type="transmembrane region" description="Helical" evidence="9">
    <location>
        <begin position="182"/>
        <end position="199"/>
    </location>
</feature>
<sequence length="265" mass="28520">MGLSAQRDAASQGAALFRLFVRQDLRQRFAGNLLGVAWAVLAPLLQLAVFNLVFVHILKARVPGLEGDVYLVFLALGFWPWFAFSEAVTRGCTAITDHSGLAGKVAVPRAVPVLAAVSTAFLLHGLGYLLVLLMLVLFGPALDWSRLPLAMLHWLPLLAMAAGLALALAAVQVFIRDLAQTIGLLITLWFFLTPIIYAPETVPGGLAQWLAINPVTGIVDAQRALLPGLAALPGSAVATWIGAALIPLLGWLVFRRLRPHLEEFE</sequence>
<feature type="transmembrane region" description="Helical" evidence="9">
    <location>
        <begin position="230"/>
        <end position="254"/>
    </location>
</feature>
<evidence type="ECO:0000259" key="10">
    <source>
        <dbReference type="PROSITE" id="PS51012"/>
    </source>
</evidence>
<keyword evidence="12" id="KW-1185">Reference proteome</keyword>
<dbReference type="GO" id="GO:0140359">
    <property type="term" value="F:ABC-type transporter activity"/>
    <property type="evidence" value="ECO:0007669"/>
    <property type="project" value="InterPro"/>
</dbReference>
<evidence type="ECO:0000313" key="11">
    <source>
        <dbReference type="EMBL" id="SDE00744.1"/>
    </source>
</evidence>
<dbReference type="PANTHER" id="PTHR30413">
    <property type="entry name" value="INNER MEMBRANE TRANSPORT PERMEASE"/>
    <property type="match status" value="1"/>
</dbReference>
<feature type="transmembrane region" description="Helical" evidence="9">
    <location>
        <begin position="151"/>
        <end position="175"/>
    </location>
</feature>
<evidence type="ECO:0000256" key="5">
    <source>
        <dbReference type="ARBA" id="ARBA00022519"/>
    </source>
</evidence>
<keyword evidence="8 9" id="KW-0472">Membrane</keyword>
<evidence type="ECO:0000256" key="7">
    <source>
        <dbReference type="ARBA" id="ARBA00022989"/>
    </source>
</evidence>
<dbReference type="STRING" id="265719.SAMN04488509_11373"/>
<keyword evidence="4 9" id="KW-1003">Cell membrane</keyword>
<dbReference type="OrthoDB" id="9786910at2"/>
<comment type="subcellular location">
    <subcellularLocation>
        <location evidence="1 9">Cell inner membrane</location>
        <topology evidence="1 9">Multi-pass membrane protein</topology>
    </subcellularLocation>
</comment>
<dbReference type="Proteomes" id="UP000199603">
    <property type="component" value="Unassembled WGS sequence"/>
</dbReference>
<dbReference type="AlphaFoldDB" id="A0A1G6ZDQ4"/>